<evidence type="ECO:0000256" key="11">
    <source>
        <dbReference type="ARBA" id="ARBA00023134"/>
    </source>
</evidence>
<dbReference type="Proteomes" id="UP000728032">
    <property type="component" value="Unassembled WGS sequence"/>
</dbReference>
<keyword evidence="5" id="KW-0479">Metal-binding</keyword>
<dbReference type="InterPro" id="IPR050055">
    <property type="entry name" value="EF-Tu_GTPase"/>
</dbReference>
<evidence type="ECO:0000256" key="1">
    <source>
        <dbReference type="ARBA" id="ARBA00007249"/>
    </source>
</evidence>
<dbReference type="SUPFAM" id="SSF50465">
    <property type="entry name" value="EF-Tu/eEF-1alpha/eIF2-gamma C-terminal domain"/>
    <property type="match status" value="1"/>
</dbReference>
<dbReference type="CDD" id="cd01884">
    <property type="entry name" value="EF_Tu"/>
    <property type="match status" value="1"/>
</dbReference>
<dbReference type="PRINTS" id="PR00315">
    <property type="entry name" value="ELONGATNFCT"/>
</dbReference>
<evidence type="ECO:0000256" key="3">
    <source>
        <dbReference type="ARBA" id="ARBA00011986"/>
    </source>
</evidence>
<evidence type="ECO:0000256" key="7">
    <source>
        <dbReference type="ARBA" id="ARBA00022768"/>
    </source>
</evidence>
<dbReference type="InterPro" id="IPR000795">
    <property type="entry name" value="T_Tr_GTP-bd_dom"/>
</dbReference>
<dbReference type="InterPro" id="IPR004161">
    <property type="entry name" value="EFTu-like_2"/>
</dbReference>
<name>A0A7R9M465_9ACAR</name>
<dbReference type="EMBL" id="OC921177">
    <property type="protein sequence ID" value="CAD7653172.1"/>
    <property type="molecule type" value="Genomic_DNA"/>
</dbReference>
<dbReference type="GO" id="GO:0046872">
    <property type="term" value="F:metal ion binding"/>
    <property type="evidence" value="ECO:0007669"/>
    <property type="project" value="UniProtKB-KW"/>
</dbReference>
<evidence type="ECO:0000313" key="14">
    <source>
        <dbReference type="Proteomes" id="UP000728032"/>
    </source>
</evidence>
<dbReference type="PANTHER" id="PTHR43721:SF2">
    <property type="entry name" value="ELONGATION FACTOR TU, MITOCHONDRIAL"/>
    <property type="match status" value="1"/>
</dbReference>
<dbReference type="Pfam" id="PF03144">
    <property type="entry name" value="GTP_EFTU_D2"/>
    <property type="match status" value="1"/>
</dbReference>
<dbReference type="Gene3D" id="3.40.50.300">
    <property type="entry name" value="P-loop containing nucleotide triphosphate hydrolases"/>
    <property type="match status" value="1"/>
</dbReference>
<dbReference type="InterPro" id="IPR004160">
    <property type="entry name" value="Transl_elong_EFTu/EF1A_C"/>
</dbReference>
<evidence type="ECO:0000256" key="2">
    <source>
        <dbReference type="ARBA" id="ARBA00011245"/>
    </source>
</evidence>
<dbReference type="AlphaFoldDB" id="A0A7R9M465"/>
<evidence type="ECO:0000259" key="12">
    <source>
        <dbReference type="PROSITE" id="PS51722"/>
    </source>
</evidence>
<evidence type="ECO:0000256" key="6">
    <source>
        <dbReference type="ARBA" id="ARBA00022741"/>
    </source>
</evidence>
<dbReference type="GO" id="GO:0005739">
    <property type="term" value="C:mitochondrion"/>
    <property type="evidence" value="ECO:0007669"/>
    <property type="project" value="TreeGrafter"/>
</dbReference>
<dbReference type="Pfam" id="PF00009">
    <property type="entry name" value="GTP_EFTU"/>
    <property type="match status" value="1"/>
</dbReference>
<dbReference type="FunFam" id="3.40.50.300:FF:000576">
    <property type="entry name" value="Elongation factor Tu"/>
    <property type="match status" value="1"/>
</dbReference>
<reference evidence="13" key="1">
    <citation type="submission" date="2020-11" db="EMBL/GenBank/DDBJ databases">
        <authorList>
            <person name="Tran Van P."/>
        </authorList>
    </citation>
    <scope>NUCLEOTIDE SEQUENCE</scope>
</reference>
<keyword evidence="4" id="KW-0963">Cytoplasm</keyword>
<dbReference type="NCBIfam" id="NF009373">
    <property type="entry name" value="PRK12736.1"/>
    <property type="match status" value="1"/>
</dbReference>
<dbReference type="InterPro" id="IPR009000">
    <property type="entry name" value="Transl_B-barrel_sf"/>
</dbReference>
<dbReference type="PANTHER" id="PTHR43721">
    <property type="entry name" value="ELONGATION FACTOR TU-RELATED"/>
    <property type="match status" value="1"/>
</dbReference>
<dbReference type="NCBIfam" id="NF000766">
    <property type="entry name" value="PRK00049.1"/>
    <property type="match status" value="1"/>
</dbReference>
<feature type="domain" description="Tr-type G" evidence="12">
    <location>
        <begin position="56"/>
        <end position="251"/>
    </location>
</feature>
<dbReference type="InterPro" id="IPR031157">
    <property type="entry name" value="G_TR_CS"/>
</dbReference>
<accession>A0A7R9M465</accession>
<evidence type="ECO:0000256" key="10">
    <source>
        <dbReference type="ARBA" id="ARBA00022917"/>
    </source>
</evidence>
<dbReference type="NCBIfam" id="TIGR00231">
    <property type="entry name" value="small_GTP"/>
    <property type="match status" value="1"/>
</dbReference>
<dbReference type="EMBL" id="CAJPVJ010006352">
    <property type="protein sequence ID" value="CAG2170359.1"/>
    <property type="molecule type" value="Genomic_DNA"/>
</dbReference>
<keyword evidence="8" id="KW-0378">Hydrolase</keyword>
<organism evidence="13">
    <name type="scientific">Oppiella nova</name>
    <dbReference type="NCBI Taxonomy" id="334625"/>
    <lineage>
        <taxon>Eukaryota</taxon>
        <taxon>Metazoa</taxon>
        <taxon>Ecdysozoa</taxon>
        <taxon>Arthropoda</taxon>
        <taxon>Chelicerata</taxon>
        <taxon>Arachnida</taxon>
        <taxon>Acari</taxon>
        <taxon>Acariformes</taxon>
        <taxon>Sarcoptiformes</taxon>
        <taxon>Oribatida</taxon>
        <taxon>Brachypylina</taxon>
        <taxon>Oppioidea</taxon>
        <taxon>Oppiidae</taxon>
        <taxon>Oppiella</taxon>
    </lineage>
</organism>
<dbReference type="InterPro" id="IPR009001">
    <property type="entry name" value="Transl_elong_EF1A/Init_IF2_C"/>
</dbReference>
<dbReference type="InterPro" id="IPR027417">
    <property type="entry name" value="P-loop_NTPase"/>
</dbReference>
<dbReference type="InterPro" id="IPR041709">
    <property type="entry name" value="EF-Tu_GTP-bd"/>
</dbReference>
<dbReference type="NCBIfam" id="NF009372">
    <property type="entry name" value="PRK12735.1"/>
    <property type="match status" value="1"/>
</dbReference>
<dbReference type="Gene3D" id="2.40.30.10">
    <property type="entry name" value="Translation factors"/>
    <property type="match status" value="2"/>
</dbReference>
<dbReference type="OrthoDB" id="2067at2759"/>
<comment type="subunit">
    <text evidence="2">Monomer.</text>
</comment>
<evidence type="ECO:0000313" key="13">
    <source>
        <dbReference type="EMBL" id="CAD7653172.1"/>
    </source>
</evidence>
<dbReference type="SUPFAM" id="SSF50447">
    <property type="entry name" value="Translation proteins"/>
    <property type="match status" value="1"/>
</dbReference>
<sequence>MLINTFMRVTSGKCHLFWWTSGAKCRDVLTSRRLSSSSVENIVNRKQRKGNTMSGKTHLNIGTIGHVDHGKTTLTSALTKVCADNGFSRYVSFDDIDKAPEEQLRGVTINASHVEYATKTRHYAHTDCPGHRDYVKNMICGTSQMDGAILVVAGSEGQMPQTREHLMLSKQIGVKKIVVYVNKCDLIDNEVQELVEMEVRDLLNNYGFDGDNTPFVFGSALMALSGNKSDLGEKSILSLLDTLDTYLTLPERDTKSPFLLPIESALVITGRGTVCIGTVERGSISKGDPIELLGWDEVIKSAATDIHMFGRSVDSCEAGDHIGLLCRGVKSSGIKIERGMYASKPSTLSLKNRFEANLYLVSPGEGGRHKPISQKYIQQIFSRTWSGGARIDVPDSEGGILMPGDHAKIHLTLQYGMHMNIGQSFTIRESSKTIASGVISGYLPNIAVPKNLGVLELPELIKSDQNK</sequence>
<dbReference type="Pfam" id="PF03143">
    <property type="entry name" value="GTP_EFTU_D3"/>
    <property type="match status" value="1"/>
</dbReference>
<keyword evidence="10" id="KW-0648">Protein biosynthesis</keyword>
<keyword evidence="14" id="KW-1185">Reference proteome</keyword>
<dbReference type="GO" id="GO:0003924">
    <property type="term" value="F:GTPase activity"/>
    <property type="evidence" value="ECO:0007669"/>
    <property type="project" value="InterPro"/>
</dbReference>
<proteinExistence type="inferred from homology"/>
<dbReference type="SUPFAM" id="SSF52540">
    <property type="entry name" value="P-loop containing nucleoside triphosphate hydrolases"/>
    <property type="match status" value="1"/>
</dbReference>
<dbReference type="PROSITE" id="PS00301">
    <property type="entry name" value="G_TR_1"/>
    <property type="match status" value="1"/>
</dbReference>
<evidence type="ECO:0000256" key="9">
    <source>
        <dbReference type="ARBA" id="ARBA00022842"/>
    </source>
</evidence>
<evidence type="ECO:0000256" key="8">
    <source>
        <dbReference type="ARBA" id="ARBA00022801"/>
    </source>
</evidence>
<keyword evidence="9" id="KW-0460">Magnesium</keyword>
<evidence type="ECO:0000256" key="4">
    <source>
        <dbReference type="ARBA" id="ARBA00022490"/>
    </source>
</evidence>
<gene>
    <name evidence="13" type="ORF">ONB1V03_LOCUS9830</name>
</gene>
<dbReference type="EC" id="3.6.5.3" evidence="3"/>
<dbReference type="FunFam" id="2.40.30.10:FF:000085">
    <property type="entry name" value="Elongation factor Tu"/>
    <property type="match status" value="1"/>
</dbReference>
<dbReference type="PROSITE" id="PS51722">
    <property type="entry name" value="G_TR_2"/>
    <property type="match status" value="1"/>
</dbReference>
<keyword evidence="11" id="KW-0342">GTP-binding</keyword>
<keyword evidence="6" id="KW-0547">Nucleotide-binding</keyword>
<protein>
    <recommendedName>
        <fullName evidence="3">protein-synthesizing GTPase</fullName>
        <ecNumber evidence="3">3.6.5.3</ecNumber>
    </recommendedName>
</protein>
<dbReference type="InterPro" id="IPR005225">
    <property type="entry name" value="Small_GTP-bd"/>
</dbReference>
<evidence type="ECO:0000256" key="5">
    <source>
        <dbReference type="ARBA" id="ARBA00022723"/>
    </source>
</evidence>
<keyword evidence="7" id="KW-0251">Elongation factor</keyword>
<dbReference type="GO" id="GO:0003746">
    <property type="term" value="F:translation elongation factor activity"/>
    <property type="evidence" value="ECO:0007669"/>
    <property type="project" value="UniProtKB-KW"/>
</dbReference>
<comment type="similarity">
    <text evidence="1">Belongs to the TRAFAC class translation factor GTPase superfamily. Classic translation factor GTPase family. EF-Tu/EF-1A subfamily.</text>
</comment>
<dbReference type="GO" id="GO:0005525">
    <property type="term" value="F:GTP binding"/>
    <property type="evidence" value="ECO:0007669"/>
    <property type="project" value="UniProtKB-KW"/>
</dbReference>
<dbReference type="GO" id="GO:0070125">
    <property type="term" value="P:mitochondrial translational elongation"/>
    <property type="evidence" value="ECO:0007669"/>
    <property type="project" value="TreeGrafter"/>
</dbReference>